<keyword evidence="2" id="KW-1133">Transmembrane helix</keyword>
<evidence type="ECO:0000313" key="5">
    <source>
        <dbReference type="Proteomes" id="UP001479436"/>
    </source>
</evidence>
<dbReference type="Proteomes" id="UP001479436">
    <property type="component" value="Unassembled WGS sequence"/>
</dbReference>
<name>A0ABR2WET4_9FUNG</name>
<reference evidence="4 5" key="1">
    <citation type="submission" date="2023-04" db="EMBL/GenBank/DDBJ databases">
        <title>Genome of Basidiobolus ranarum AG-B5.</title>
        <authorList>
            <person name="Stajich J.E."/>
            <person name="Carter-House D."/>
            <person name="Gryganskyi A."/>
        </authorList>
    </citation>
    <scope>NUCLEOTIDE SEQUENCE [LARGE SCALE GENOMIC DNA]</scope>
    <source>
        <strain evidence="4 5">AG-B5</strain>
    </source>
</reference>
<feature type="compositionally biased region" description="Basic and acidic residues" evidence="1">
    <location>
        <begin position="15"/>
        <end position="30"/>
    </location>
</feature>
<dbReference type="EMBL" id="JASJQH010002682">
    <property type="protein sequence ID" value="KAK9760011.1"/>
    <property type="molecule type" value="Genomic_DNA"/>
</dbReference>
<protein>
    <recommendedName>
        <fullName evidence="3">DUF3533 domain-containing protein</fullName>
    </recommendedName>
</protein>
<feature type="transmembrane region" description="Helical" evidence="2">
    <location>
        <begin position="61"/>
        <end position="84"/>
    </location>
</feature>
<evidence type="ECO:0000259" key="3">
    <source>
        <dbReference type="Pfam" id="PF12051"/>
    </source>
</evidence>
<comment type="caution">
    <text evidence="4">The sequence shown here is derived from an EMBL/GenBank/DDBJ whole genome shotgun (WGS) entry which is preliminary data.</text>
</comment>
<evidence type="ECO:0000256" key="1">
    <source>
        <dbReference type="SAM" id="MobiDB-lite"/>
    </source>
</evidence>
<keyword evidence="5" id="KW-1185">Reference proteome</keyword>
<organism evidence="4 5">
    <name type="scientific">Basidiobolus ranarum</name>
    <dbReference type="NCBI Taxonomy" id="34480"/>
    <lineage>
        <taxon>Eukaryota</taxon>
        <taxon>Fungi</taxon>
        <taxon>Fungi incertae sedis</taxon>
        <taxon>Zoopagomycota</taxon>
        <taxon>Entomophthoromycotina</taxon>
        <taxon>Basidiobolomycetes</taxon>
        <taxon>Basidiobolales</taxon>
        <taxon>Basidiobolaceae</taxon>
        <taxon>Basidiobolus</taxon>
    </lineage>
</organism>
<feature type="domain" description="DUF3533" evidence="3">
    <location>
        <begin position="66"/>
        <end position="190"/>
    </location>
</feature>
<dbReference type="InterPro" id="IPR022703">
    <property type="entry name" value="DUF3533"/>
</dbReference>
<keyword evidence="2" id="KW-0812">Transmembrane</keyword>
<gene>
    <name evidence="4" type="ORF">K7432_016396</name>
</gene>
<sequence>MSNGPGVLEKTSSTLHHEATPQMPEHETVEEIHERNKRLRRSFKQLFPQYIVLPHLVTKSLILVGFVIFLVTLSYQWIYAGFLWNPLGRITHLEVALINQDKGFDLTGASTQTQQLIAGLFSGNSAGALVTSTIMNPELPLNHVFSWSNLPEATTRDQAIETINHGDYWALLYIPSNFPQNFYSAANPTARAPWEFHPPG</sequence>
<evidence type="ECO:0000313" key="4">
    <source>
        <dbReference type="EMBL" id="KAK9760011.1"/>
    </source>
</evidence>
<accession>A0ABR2WET4</accession>
<evidence type="ECO:0000256" key="2">
    <source>
        <dbReference type="SAM" id="Phobius"/>
    </source>
</evidence>
<feature type="region of interest" description="Disordered" evidence="1">
    <location>
        <begin position="1"/>
        <end position="30"/>
    </location>
</feature>
<keyword evidence="2" id="KW-0472">Membrane</keyword>
<dbReference type="Pfam" id="PF12051">
    <property type="entry name" value="DUF3533"/>
    <property type="match status" value="1"/>
</dbReference>
<proteinExistence type="predicted"/>